<comment type="caution">
    <text evidence="1">The sequence shown here is derived from an EMBL/GenBank/DDBJ whole genome shotgun (WGS) entry which is preliminary data.</text>
</comment>
<proteinExistence type="predicted"/>
<organism evidence="1 2">
    <name type="scientific">Cichorium intybus</name>
    <name type="common">Chicory</name>
    <dbReference type="NCBI Taxonomy" id="13427"/>
    <lineage>
        <taxon>Eukaryota</taxon>
        <taxon>Viridiplantae</taxon>
        <taxon>Streptophyta</taxon>
        <taxon>Embryophyta</taxon>
        <taxon>Tracheophyta</taxon>
        <taxon>Spermatophyta</taxon>
        <taxon>Magnoliopsida</taxon>
        <taxon>eudicotyledons</taxon>
        <taxon>Gunneridae</taxon>
        <taxon>Pentapetalae</taxon>
        <taxon>asterids</taxon>
        <taxon>campanulids</taxon>
        <taxon>Asterales</taxon>
        <taxon>Asteraceae</taxon>
        <taxon>Cichorioideae</taxon>
        <taxon>Cichorieae</taxon>
        <taxon>Cichoriinae</taxon>
        <taxon>Cichorium</taxon>
    </lineage>
</organism>
<evidence type="ECO:0000313" key="1">
    <source>
        <dbReference type="EMBL" id="KAI3790275.1"/>
    </source>
</evidence>
<dbReference type="Proteomes" id="UP001055811">
    <property type="component" value="Linkage Group LG01"/>
</dbReference>
<protein>
    <submittedName>
        <fullName evidence="1">Uncharacterized protein</fullName>
    </submittedName>
</protein>
<gene>
    <name evidence="1" type="ORF">L2E82_03204</name>
</gene>
<sequence>MHTIRSPQKLLFRHRTYHKQFIDDEDFSTLHAENQLPLCPRRRYIGITAVKFPMRRDFRIVGSCNGILCLYDRDEYTISLWNPSIRRKLTLPDCPRRCFTGQKIGFGFDPITDDYKIVSISSPRQNGGIVESSFVYSMKTRTWCAITSPTPWFSEVASYAVFFNGALHWVVGAYSVEPRDVRHYILTFDLSTQVFGMIELPDPSRKASALTTIKGFLAAIFLTSTNIWIWARRDDSWFRVFKSESNKVQGGLTRVLHTTSNGGLLFKTFTGEVLFYNPKIGAPTRLVNLNDASQIYDVEMCVESLELLDISKVFEQ</sequence>
<keyword evidence="2" id="KW-1185">Reference proteome</keyword>
<reference evidence="2" key="1">
    <citation type="journal article" date="2022" name="Mol. Ecol. Resour.">
        <title>The genomes of chicory, endive, great burdock and yacon provide insights into Asteraceae palaeo-polyploidization history and plant inulin production.</title>
        <authorList>
            <person name="Fan W."/>
            <person name="Wang S."/>
            <person name="Wang H."/>
            <person name="Wang A."/>
            <person name="Jiang F."/>
            <person name="Liu H."/>
            <person name="Zhao H."/>
            <person name="Xu D."/>
            <person name="Zhang Y."/>
        </authorList>
    </citation>
    <scope>NUCLEOTIDE SEQUENCE [LARGE SCALE GENOMIC DNA]</scope>
    <source>
        <strain evidence="2">cv. Punajuju</strain>
    </source>
</reference>
<dbReference type="EMBL" id="CM042009">
    <property type="protein sequence ID" value="KAI3790275.1"/>
    <property type="molecule type" value="Genomic_DNA"/>
</dbReference>
<reference evidence="1 2" key="2">
    <citation type="journal article" date="2022" name="Mol. Ecol. Resour.">
        <title>The genomes of chicory, endive, great burdock and yacon provide insights into Asteraceae paleo-polyploidization history and plant inulin production.</title>
        <authorList>
            <person name="Fan W."/>
            <person name="Wang S."/>
            <person name="Wang H."/>
            <person name="Wang A."/>
            <person name="Jiang F."/>
            <person name="Liu H."/>
            <person name="Zhao H."/>
            <person name="Xu D."/>
            <person name="Zhang Y."/>
        </authorList>
    </citation>
    <scope>NUCLEOTIDE SEQUENCE [LARGE SCALE GENOMIC DNA]</scope>
    <source>
        <strain evidence="2">cv. Punajuju</strain>
        <tissue evidence="1">Leaves</tissue>
    </source>
</reference>
<evidence type="ECO:0000313" key="2">
    <source>
        <dbReference type="Proteomes" id="UP001055811"/>
    </source>
</evidence>
<name>A0ACB9H3H0_CICIN</name>
<accession>A0ACB9H3H0</accession>